<dbReference type="Proteomes" id="UP001479520">
    <property type="component" value="Chromosome"/>
</dbReference>
<protein>
    <submittedName>
        <fullName evidence="1">YkgJ family cysteine cluster protein</fullName>
    </submittedName>
</protein>
<reference evidence="1 2" key="1">
    <citation type="submission" date="2024-04" db="EMBL/GenBank/DDBJ databases">
        <title>Dissimilatory iodate-reducing microorganisms contribute to the enrichment of iodine in groundwater.</title>
        <authorList>
            <person name="Jiang Z."/>
        </authorList>
    </citation>
    <scope>NUCLEOTIDE SEQUENCE [LARGE SCALE GENOMIC DNA]</scope>
    <source>
        <strain evidence="1 2">NCP973</strain>
    </source>
</reference>
<gene>
    <name evidence="1" type="ORF">AADV58_06365</name>
</gene>
<name>A0ABZ2XJK5_9RHOO</name>
<proteinExistence type="predicted"/>
<accession>A0ABZ2XJK5</accession>
<evidence type="ECO:0000313" key="1">
    <source>
        <dbReference type="EMBL" id="WZJ22760.1"/>
    </source>
</evidence>
<dbReference type="EMBL" id="CP151406">
    <property type="protein sequence ID" value="WZJ22760.1"/>
    <property type="molecule type" value="Genomic_DNA"/>
</dbReference>
<dbReference type="Pfam" id="PF03692">
    <property type="entry name" value="CxxCxxCC"/>
    <property type="match status" value="1"/>
</dbReference>
<dbReference type="InterPro" id="IPR005358">
    <property type="entry name" value="Puta_zinc/iron-chelating_dom"/>
</dbReference>
<keyword evidence="2" id="KW-1185">Reference proteome</keyword>
<organism evidence="1 2">
    <name type="scientific">Azonexus hydrophilus</name>
    <dbReference type="NCBI Taxonomy" id="418702"/>
    <lineage>
        <taxon>Bacteria</taxon>
        <taxon>Pseudomonadati</taxon>
        <taxon>Pseudomonadota</taxon>
        <taxon>Betaproteobacteria</taxon>
        <taxon>Rhodocyclales</taxon>
        <taxon>Azonexaceae</taxon>
        <taxon>Azonexus</taxon>
    </lineage>
</organism>
<dbReference type="RefSeq" id="WP_341744348.1">
    <property type="nucleotide sequence ID" value="NZ_CALFBA010000129.1"/>
</dbReference>
<sequence length="194" mass="20699">MDNDIQIRLIQEDNRVFLDMPDTPDNPCFSCGACCQHFRVSFYCGEVAGGSGGFVPAELVTMLNPVMACMKGTEAGGARCVALQGTIGQPGIACGIYANRPTPCREFPTWLDDGSPNPDCQRLRATIGLPPLQPVAPTPPHTSEPVQLSDPLATLSECLPSAPAQADTDCCKPLLEGEPAPPYAVIHELNRHQP</sequence>
<evidence type="ECO:0000313" key="2">
    <source>
        <dbReference type="Proteomes" id="UP001479520"/>
    </source>
</evidence>